<keyword evidence="4" id="KW-0067">ATP-binding</keyword>
<evidence type="ECO:0000313" key="8">
    <source>
        <dbReference type="Proteomes" id="UP000019132"/>
    </source>
</evidence>
<name>K3WTK5_GLOUD</name>
<dbReference type="GO" id="GO:0005737">
    <property type="term" value="C:cytoplasm"/>
    <property type="evidence" value="ECO:0007669"/>
    <property type="project" value="TreeGrafter"/>
</dbReference>
<keyword evidence="1" id="KW-0808">Transferase</keyword>
<keyword evidence="3" id="KW-0418">Kinase</keyword>
<dbReference type="Pfam" id="PF00781">
    <property type="entry name" value="DAGK_cat"/>
    <property type="match status" value="1"/>
</dbReference>
<feature type="compositionally biased region" description="Low complexity" evidence="5">
    <location>
        <begin position="1"/>
        <end position="14"/>
    </location>
</feature>
<accession>K3WTK5</accession>
<sequence>MDVTPGPSSSSSGDDSTRNSAAAPTRHETDADLHSLLARLQLHFVHRSPKRMWLGRPMRVTFELALTHLRLHMQHEIDEPKKSKEKHHAKRLHRELLWQDVLGAHILTHDGEHLDRDQINAALASDAAKTKSYLLGVFACPAMAKRAAQGAPDAWLKKRRLFEAFYQFQGAQLQDVVALRRWINYLADPRTASLLAKTASIVALTPEELPARKFLVIINPVGGAGKGVQTYESKVAPIFKYAGIDTTVEVTEHAGHATEIVTSMPLQHYDCVLPVGGDGSLSEITQGLMKRPDWNCAIRQPIGIIPSGSGNGLSHSILHECQERGKPINAAFVLAKGAAQELDITSVRNGKETMYSFLSLEWASIADVDVISEKFRALGGLRFGLVYAHHILFSKKEYPGSLWYLEDDLATSQHEPSRYFETHSPESTEYPPLDLIDEENKANLGGTWKEVKGPFRLVWVMGITHAASDAIVAPSARFDDGYNYITIVDGSVPRKEFLSVLLALEDGAHVERESVQYIRTRAYKVMPERHEDLLCVDGEVFEGPALECQVHRGLGRLITLPRAC</sequence>
<dbReference type="PANTHER" id="PTHR12358:SF31">
    <property type="entry name" value="ACYLGLYCEROL KINASE, MITOCHONDRIAL"/>
    <property type="match status" value="1"/>
</dbReference>
<evidence type="ECO:0000313" key="7">
    <source>
        <dbReference type="EnsemblProtists" id="PYU1_T008299"/>
    </source>
</evidence>
<evidence type="ECO:0000256" key="3">
    <source>
        <dbReference type="ARBA" id="ARBA00022777"/>
    </source>
</evidence>
<dbReference type="GO" id="GO:0046512">
    <property type="term" value="P:sphingosine biosynthetic process"/>
    <property type="evidence" value="ECO:0007669"/>
    <property type="project" value="TreeGrafter"/>
</dbReference>
<reference evidence="8" key="2">
    <citation type="submission" date="2010-04" db="EMBL/GenBank/DDBJ databases">
        <authorList>
            <person name="Buell R."/>
            <person name="Hamilton J."/>
            <person name="Hostetler J."/>
        </authorList>
    </citation>
    <scope>NUCLEOTIDE SEQUENCE [LARGE SCALE GENOMIC DNA]</scope>
    <source>
        <strain evidence="8">DAOM:BR144</strain>
    </source>
</reference>
<dbReference type="Gene3D" id="3.40.50.10330">
    <property type="entry name" value="Probable inorganic polyphosphate/atp-NAD kinase, domain 1"/>
    <property type="match status" value="1"/>
</dbReference>
<dbReference type="AlphaFoldDB" id="K3WTK5"/>
<dbReference type="GO" id="GO:0016020">
    <property type="term" value="C:membrane"/>
    <property type="evidence" value="ECO:0007669"/>
    <property type="project" value="TreeGrafter"/>
</dbReference>
<dbReference type="InterPro" id="IPR016064">
    <property type="entry name" value="NAD/diacylglycerol_kinase_sf"/>
</dbReference>
<dbReference type="InterPro" id="IPR017438">
    <property type="entry name" value="ATP-NAD_kinase_N"/>
</dbReference>
<dbReference type="Proteomes" id="UP000019132">
    <property type="component" value="Unassembled WGS sequence"/>
</dbReference>
<organism evidence="7 8">
    <name type="scientific">Globisporangium ultimum (strain ATCC 200006 / CBS 805.95 / DAOM BR144)</name>
    <name type="common">Pythium ultimum</name>
    <dbReference type="NCBI Taxonomy" id="431595"/>
    <lineage>
        <taxon>Eukaryota</taxon>
        <taxon>Sar</taxon>
        <taxon>Stramenopiles</taxon>
        <taxon>Oomycota</taxon>
        <taxon>Peronosporomycetes</taxon>
        <taxon>Pythiales</taxon>
        <taxon>Pythiaceae</taxon>
        <taxon>Globisporangium</taxon>
    </lineage>
</organism>
<dbReference type="eggNOG" id="KOG1116">
    <property type="taxonomic scope" value="Eukaryota"/>
</dbReference>
<proteinExistence type="predicted"/>
<dbReference type="EMBL" id="GL376619">
    <property type="status" value="NOT_ANNOTATED_CDS"/>
    <property type="molecule type" value="Genomic_DNA"/>
</dbReference>
<dbReference type="PROSITE" id="PS50146">
    <property type="entry name" value="DAGK"/>
    <property type="match status" value="1"/>
</dbReference>
<reference evidence="8" key="1">
    <citation type="journal article" date="2010" name="Genome Biol.">
        <title>Genome sequence of the necrotrophic plant pathogen Pythium ultimum reveals original pathogenicity mechanisms and effector repertoire.</title>
        <authorList>
            <person name="Levesque C.A."/>
            <person name="Brouwer H."/>
            <person name="Cano L."/>
            <person name="Hamilton J.P."/>
            <person name="Holt C."/>
            <person name="Huitema E."/>
            <person name="Raffaele S."/>
            <person name="Robideau G.P."/>
            <person name="Thines M."/>
            <person name="Win J."/>
            <person name="Zerillo M.M."/>
            <person name="Beakes G.W."/>
            <person name="Boore J.L."/>
            <person name="Busam D."/>
            <person name="Dumas B."/>
            <person name="Ferriera S."/>
            <person name="Fuerstenberg S.I."/>
            <person name="Gachon C.M."/>
            <person name="Gaulin E."/>
            <person name="Govers F."/>
            <person name="Grenville-Briggs L."/>
            <person name="Horner N."/>
            <person name="Hostetler J."/>
            <person name="Jiang R.H."/>
            <person name="Johnson J."/>
            <person name="Krajaejun T."/>
            <person name="Lin H."/>
            <person name="Meijer H.J."/>
            <person name="Moore B."/>
            <person name="Morris P."/>
            <person name="Phuntmart V."/>
            <person name="Puiu D."/>
            <person name="Shetty J."/>
            <person name="Stajich J.E."/>
            <person name="Tripathy S."/>
            <person name="Wawra S."/>
            <person name="van West P."/>
            <person name="Whitty B.R."/>
            <person name="Coutinho P.M."/>
            <person name="Henrissat B."/>
            <person name="Martin F."/>
            <person name="Thomas P.D."/>
            <person name="Tyler B.M."/>
            <person name="De Vries R.P."/>
            <person name="Kamoun S."/>
            <person name="Yandell M."/>
            <person name="Tisserat N."/>
            <person name="Buell C.R."/>
        </authorList>
    </citation>
    <scope>NUCLEOTIDE SEQUENCE</scope>
    <source>
        <strain evidence="8">DAOM:BR144</strain>
    </source>
</reference>
<dbReference type="PANTHER" id="PTHR12358">
    <property type="entry name" value="SPHINGOSINE KINASE"/>
    <property type="match status" value="1"/>
</dbReference>
<dbReference type="HOGENOM" id="CLU_013399_3_1_1"/>
<reference evidence="7" key="3">
    <citation type="submission" date="2015-02" db="UniProtKB">
        <authorList>
            <consortium name="EnsemblProtists"/>
        </authorList>
    </citation>
    <scope>IDENTIFICATION</scope>
    <source>
        <strain evidence="7">DAOM BR144</strain>
    </source>
</reference>
<dbReference type="STRING" id="431595.K3WTK5"/>
<dbReference type="InterPro" id="IPR001206">
    <property type="entry name" value="Diacylglycerol_kinase_cat_dom"/>
</dbReference>
<dbReference type="VEuPathDB" id="FungiDB:PYU1_G008283"/>
<dbReference type="InterPro" id="IPR045540">
    <property type="entry name" value="YegS/DAGK_C"/>
</dbReference>
<feature type="domain" description="DAGKc" evidence="6">
    <location>
        <begin position="209"/>
        <end position="351"/>
    </location>
</feature>
<evidence type="ECO:0000256" key="2">
    <source>
        <dbReference type="ARBA" id="ARBA00022741"/>
    </source>
</evidence>
<evidence type="ECO:0000259" key="6">
    <source>
        <dbReference type="PROSITE" id="PS50146"/>
    </source>
</evidence>
<dbReference type="GO" id="GO:0001727">
    <property type="term" value="F:lipid kinase activity"/>
    <property type="evidence" value="ECO:0007669"/>
    <property type="project" value="TreeGrafter"/>
</dbReference>
<dbReference type="SUPFAM" id="SSF111331">
    <property type="entry name" value="NAD kinase/diacylglycerol kinase-like"/>
    <property type="match status" value="1"/>
</dbReference>
<feature type="region of interest" description="Disordered" evidence="5">
    <location>
        <begin position="1"/>
        <end position="28"/>
    </location>
</feature>
<dbReference type="InParanoid" id="K3WTK5"/>
<protein>
    <recommendedName>
        <fullName evidence="6">DAGKc domain-containing protein</fullName>
    </recommendedName>
</protein>
<evidence type="ECO:0000256" key="1">
    <source>
        <dbReference type="ARBA" id="ARBA00022679"/>
    </source>
</evidence>
<dbReference type="Gene3D" id="2.60.200.40">
    <property type="match status" value="1"/>
</dbReference>
<dbReference type="EnsemblProtists" id="PYU1_T008299">
    <property type="protein sequence ID" value="PYU1_T008299"/>
    <property type="gene ID" value="PYU1_G008283"/>
</dbReference>
<keyword evidence="2" id="KW-0547">Nucleotide-binding</keyword>
<dbReference type="SMART" id="SM00046">
    <property type="entry name" value="DAGKc"/>
    <property type="match status" value="1"/>
</dbReference>
<dbReference type="InterPro" id="IPR050187">
    <property type="entry name" value="Lipid_Phosphate_FormReg"/>
</dbReference>
<dbReference type="GO" id="GO:0005524">
    <property type="term" value="F:ATP binding"/>
    <property type="evidence" value="ECO:0007669"/>
    <property type="project" value="UniProtKB-KW"/>
</dbReference>
<keyword evidence="8" id="KW-1185">Reference proteome</keyword>
<dbReference type="OMA" id="TMGNFYA"/>
<evidence type="ECO:0000256" key="5">
    <source>
        <dbReference type="SAM" id="MobiDB-lite"/>
    </source>
</evidence>
<dbReference type="Pfam" id="PF19279">
    <property type="entry name" value="YegS_C"/>
    <property type="match status" value="1"/>
</dbReference>
<evidence type="ECO:0000256" key="4">
    <source>
        <dbReference type="ARBA" id="ARBA00022840"/>
    </source>
</evidence>